<accession>A0A7R8XBT0</accession>
<dbReference type="InterPro" id="IPR001424">
    <property type="entry name" value="SOD_Cu_Zn_dom"/>
</dbReference>
<name>A0A7R8XBT0_9CRUS</name>
<dbReference type="Gene3D" id="3.90.660.10">
    <property type="match status" value="1"/>
</dbReference>
<comment type="similarity">
    <text evidence="4">Belongs to the ARPC5 family.</text>
</comment>
<feature type="domain" description="Amine oxidase" evidence="13">
    <location>
        <begin position="1883"/>
        <end position="2117"/>
    </location>
</feature>
<feature type="domain" description="Superoxide dismutase copper/zinc binding" evidence="12">
    <location>
        <begin position="615"/>
        <end position="737"/>
    </location>
</feature>
<evidence type="ECO:0000256" key="3">
    <source>
        <dbReference type="ARBA" id="ARBA00005433"/>
    </source>
</evidence>
<dbReference type="InterPro" id="IPR036743">
    <property type="entry name" value="ARPC5_sf"/>
</dbReference>
<feature type="region of interest" description="Disordered" evidence="11">
    <location>
        <begin position="1584"/>
        <end position="1629"/>
    </location>
</feature>
<dbReference type="PANTHER" id="PTHR20910:SF1">
    <property type="entry name" value="SUPEROXIDE DISMUTASE COPPER_ZINC BINDING DOMAIN-CONTAINING PROTEIN"/>
    <property type="match status" value="1"/>
</dbReference>
<dbReference type="Gene3D" id="1.25.40.190">
    <property type="entry name" value="Actin-related protein 2/3 complex subunit 5"/>
    <property type="match status" value="1"/>
</dbReference>
<keyword evidence="15" id="KW-1185">Reference proteome</keyword>
<evidence type="ECO:0000256" key="1">
    <source>
        <dbReference type="ARBA" id="ARBA00004245"/>
    </source>
</evidence>
<keyword evidence="10" id="KW-0458">Lysosome</keyword>
<feature type="non-terminal residue" evidence="14">
    <location>
        <position position="1"/>
    </location>
</feature>
<dbReference type="InterPro" id="IPR053257">
    <property type="entry name" value="Cu-only_SOD"/>
</dbReference>
<organism evidence="14">
    <name type="scientific">Darwinula stevensoni</name>
    <dbReference type="NCBI Taxonomy" id="69355"/>
    <lineage>
        <taxon>Eukaryota</taxon>
        <taxon>Metazoa</taxon>
        <taxon>Ecdysozoa</taxon>
        <taxon>Arthropoda</taxon>
        <taxon>Crustacea</taxon>
        <taxon>Oligostraca</taxon>
        <taxon>Ostracoda</taxon>
        <taxon>Podocopa</taxon>
        <taxon>Podocopida</taxon>
        <taxon>Darwinulocopina</taxon>
        <taxon>Darwinuloidea</taxon>
        <taxon>Darwinulidae</taxon>
        <taxon>Darwinula</taxon>
    </lineage>
</organism>
<dbReference type="GO" id="GO:0046872">
    <property type="term" value="F:metal ion binding"/>
    <property type="evidence" value="ECO:0007669"/>
    <property type="project" value="InterPro"/>
</dbReference>
<evidence type="ECO:0000256" key="5">
    <source>
        <dbReference type="ARBA" id="ARBA00022295"/>
    </source>
</evidence>
<dbReference type="EMBL" id="LR900962">
    <property type="protein sequence ID" value="CAD7247407.1"/>
    <property type="molecule type" value="Genomic_DNA"/>
</dbReference>
<dbReference type="Pfam" id="PF00080">
    <property type="entry name" value="Sod_Cu"/>
    <property type="match status" value="2"/>
</dbReference>
<dbReference type="SUPFAM" id="SSF89550">
    <property type="entry name" value="PHP domain-like"/>
    <property type="match status" value="1"/>
</dbReference>
<dbReference type="InterPro" id="IPR036188">
    <property type="entry name" value="FAD/NAD-bd_sf"/>
</dbReference>
<feature type="compositionally biased region" description="Polar residues" evidence="11">
    <location>
        <begin position="2125"/>
        <end position="2142"/>
    </location>
</feature>
<evidence type="ECO:0000256" key="4">
    <source>
        <dbReference type="ARBA" id="ARBA00006084"/>
    </source>
</evidence>
<dbReference type="SUPFAM" id="SSF54373">
    <property type="entry name" value="FAD-linked reductases, C-terminal domain"/>
    <property type="match status" value="1"/>
</dbReference>
<dbReference type="InterPro" id="IPR002738">
    <property type="entry name" value="RNase_P_p30"/>
</dbReference>
<dbReference type="GO" id="GO:0030833">
    <property type="term" value="P:regulation of actin filament polymerization"/>
    <property type="evidence" value="ECO:0007669"/>
    <property type="project" value="InterPro"/>
</dbReference>
<feature type="region of interest" description="Disordered" evidence="11">
    <location>
        <begin position="2123"/>
        <end position="2144"/>
    </location>
</feature>
<dbReference type="InterPro" id="IPR016195">
    <property type="entry name" value="Pol/histidinol_Pase-like"/>
</dbReference>
<dbReference type="Pfam" id="PF01876">
    <property type="entry name" value="RNase_P_p30"/>
    <property type="match status" value="1"/>
</dbReference>
<evidence type="ECO:0000256" key="10">
    <source>
        <dbReference type="ARBA" id="ARBA00023228"/>
    </source>
</evidence>
<evidence type="ECO:0000313" key="14">
    <source>
        <dbReference type="EMBL" id="CAD7247407.1"/>
    </source>
</evidence>
<comment type="subcellular location">
    <subcellularLocation>
        <location evidence="1">Cytoplasm</location>
        <location evidence="1">Cytoskeleton</location>
    </subcellularLocation>
    <subcellularLocation>
        <location evidence="2">Lysosome membrane</location>
    </subcellularLocation>
</comment>
<sequence length="2249" mass="250193">SLAEVPTCEGLRLLVRLSKESITGLVVFSQEEPAGPITVSVDLKSHRDREAKEFDWKIYEVPVDYSLRDPCGELPEKVYVDLTAALGKLRIPSGNKEFTVRADEIPGFTVLGREGTIWGRSVVVSGNGVRRSCATIEVLASFRVALGVGASTEDCRFLQFLFDPDGKGLHCAGDDPSHCAQGHLSGRLGPVHVGAGEARESRQQFFDPVLVPPEDDGPRRLYLVLEDEGHPGTFHACAHVRRVPEKAAQAVISAQGVKGTVTLLQENPFVLTKITMDMKGLRGIAGGYHIHEFPVPGVGPDYLTSSPCRETGGHYNPFRVDVSQSPPTGRGSHDAYELGDLSGKHGILEGLDDVKGTAFDTMLPLWGPFSSVGRSIVVHRLSGERWVCGTIFSRRETVRAVAVFRFPVVGIMEFRQEVDDPLSDTSIFLSDLLYSDGSDATTDGHRWYVNVNPPVQKNALNWTDRCSSAGALFNPSKVFDVQCVQCSIHRHGFLPSGRVSSGVSSIFVKTTNSSSEDCSLAFPEKCELGDLTTRHGSLKAVGLKSDRIQSRRFFTDSFLPLSGPNSVIGRSIVIHDDKAPEHRGDRMACTTILKSFRHKGVANEWYTNSRGEDIEGELEITQDSPNDPTRVEVELRGLKELASGYHVHMVSVPISVEFPCQGSEVYDHFNPLAVQVNASLPWAAGTADQYEIGDLSGKHGGLDAMKEVEAEYNDTMLPLYGLYSVVGRSVVVHKQEDGARWGCSSIRWGYATSEARQYSSIASFHHPQGFLYGYIRFRQVVYTDGSSTDTSIEVNLRYPGSYDKNQEPNELGFRTTGHGWAVHSSGVGQDAVVKASNARCVAAGEQWNPYFVHSYHPNKDEFYKEECGPEVPLRCKAGDLTGKLGTISIGGKRAVFGDANLPFGGEVSALGKSVVIFDANSSGQRLSCAVIEPDDDIVKWTTIEKSPRFVAAQMMDELREVLGAPEWMVELDAPKTKELHDGACLQILIHFKGPKARELELDFSRLLGGGVLSAPTISLPGVDYSKRPKKLSHQQCNYGESMCAAKSLHPKVRSYKSPNPNPLAYRFTLGTSGDTVAELPLFCFEGVSGDDRPQKDLTGVFGLGYKRLDAAAHLMMRVLMAVKSNQVEEAVSSLSKDQVDLLMKYIYRGFEIPSEGSSGHLLLWHEKAFEKGGIGSIVLVLCMATIASTQSAKKLFEDNKIRLSERVQANVLLLGSLTRQVQRGSKSSESVEKLYALATHLGFQFEAIENSAEKLENGREREHMRTDSSIFKSLVKPGKIWHTMISMLHHDLIFDSTPSFLPVGYDVVAINTYLDASYVAPKKKREKEEMKEVPLPPDLKEVILPSDLEKFKRRHRNPRIYQRITVELPDPVASHKLMRSPNLKRYDILAVLPQSPAAFLHACNVMDIDIITIDPTSKYPVRLNRRLYNIAVKRGVSFELLYSPMLRDVAARKNMISIGHDYFTLGNAKLRTVIAYQLNNYFSSLMPQNIIISSGAERSMDMRTPFDAANIGLLFGLKESQAKDAITKACRAVIMHSETRKTVKGVASVIPLSDFPESELWKLDGLLESEEPDKDRPITQKVEEMQDSEEEMEHVEDISPSEEEAQTHSTQCHNGGAKEEEPKAKKPRGHHLELGASWIHGVLGNPMFELALSNKLVDINYQPKPHHLVALTEQGTRVPFHIVQEVYDAYSIFFRRCEEYFLSKYEPPEGIYSVGDHVNLEVSIYLQDFSPEEQHMRRMLFNHLLNRETCISGCNSMDDIDLYEIGSYTELPGGNLLLKNGYSSILPVLLKPIPEHVILKKHVVQHIRWRLTWNEEECCLDSREGEHVSDSESETESEESGATIVGRTSQEQSLDTVTLEESLSSVKASLASELIKKPGSTSDPHLGGRVKCKRSDGIPVVELQCENGATFYAEHVICTLPLGVLKESYNTMFDPPLPKYKVDSIQRLLFGTVNKIYLIYDRSFLHPSLSEIIILWEDEQKQEPIEQCWFKKIYSFTKMSDGVLLAWLSGEAAEYAEHLDSDVIADQCTDILRKFLKDPYVPKPIHCIRTSWKQQPGSRGSYTSIPVGSRQIDMESLSQPIYASPFHEKPVLLFAGEHTHPTFYSTVHGAYLSGRDAGLAVGVKSTPTPSRPWSPQSHTTLEVSKGDTGPLALLVNQLSNNEDMHRLHMTKFGQTKSNHMIQLPANTEELLWIGCQIVAISSTSLPTAQRRQFTMRADLPVSNSMQCHSRIEDRIHNLFQAMRIQLRWG</sequence>
<dbReference type="InterPro" id="IPR006789">
    <property type="entry name" value="ARPC5"/>
</dbReference>
<dbReference type="GO" id="GO:0008033">
    <property type="term" value="P:tRNA processing"/>
    <property type="evidence" value="ECO:0007669"/>
    <property type="project" value="UniProtKB-KW"/>
</dbReference>
<dbReference type="SUPFAM" id="SSF49329">
    <property type="entry name" value="Cu,Zn superoxide dismutase-like"/>
    <property type="match status" value="4"/>
</dbReference>
<proteinExistence type="inferred from homology"/>
<evidence type="ECO:0000256" key="8">
    <source>
        <dbReference type="ARBA" id="ARBA00023136"/>
    </source>
</evidence>
<evidence type="ECO:0000313" key="15">
    <source>
        <dbReference type="Proteomes" id="UP000677054"/>
    </source>
</evidence>
<dbReference type="Proteomes" id="UP000677054">
    <property type="component" value="Unassembled WGS sequence"/>
</dbReference>
<dbReference type="Gene3D" id="3.20.20.140">
    <property type="entry name" value="Metal-dependent hydrolases"/>
    <property type="match status" value="1"/>
</dbReference>
<dbReference type="Pfam" id="PF16088">
    <property type="entry name" value="BORCS7"/>
    <property type="match status" value="1"/>
</dbReference>
<evidence type="ECO:0000259" key="12">
    <source>
        <dbReference type="Pfam" id="PF00080"/>
    </source>
</evidence>
<dbReference type="SUPFAM" id="SSF69103">
    <property type="entry name" value="Arp2/3 complex 16 kDa subunit ARPC5"/>
    <property type="match status" value="1"/>
</dbReference>
<dbReference type="GO" id="GO:0034314">
    <property type="term" value="P:Arp2/3 complex-mediated actin nucleation"/>
    <property type="evidence" value="ECO:0007669"/>
    <property type="project" value="InterPro"/>
</dbReference>
<dbReference type="Pfam" id="PF04699">
    <property type="entry name" value="P16-Arc"/>
    <property type="match status" value="1"/>
</dbReference>
<dbReference type="Gene3D" id="2.60.40.200">
    <property type="entry name" value="Superoxide dismutase, copper/zinc binding domain"/>
    <property type="match status" value="4"/>
</dbReference>
<dbReference type="Pfam" id="PF01593">
    <property type="entry name" value="Amino_oxidase"/>
    <property type="match status" value="1"/>
</dbReference>
<dbReference type="GO" id="GO:0016491">
    <property type="term" value="F:oxidoreductase activity"/>
    <property type="evidence" value="ECO:0007669"/>
    <property type="project" value="InterPro"/>
</dbReference>
<gene>
    <name evidence="14" type="ORF">DSTB1V02_LOCUS7238</name>
</gene>
<evidence type="ECO:0000256" key="7">
    <source>
        <dbReference type="ARBA" id="ARBA00022694"/>
    </source>
</evidence>
<evidence type="ECO:0000256" key="2">
    <source>
        <dbReference type="ARBA" id="ARBA00004656"/>
    </source>
</evidence>
<dbReference type="InterPro" id="IPR002937">
    <property type="entry name" value="Amino_oxidase"/>
</dbReference>
<keyword evidence="7" id="KW-0819">tRNA processing</keyword>
<comment type="similarity">
    <text evidence="3">Belongs to the BORCS7 family.</text>
</comment>
<feature type="region of interest" description="Disordered" evidence="11">
    <location>
        <begin position="1824"/>
        <end position="1854"/>
    </location>
</feature>
<dbReference type="InterPro" id="IPR032143">
    <property type="entry name" value="BORCS7"/>
</dbReference>
<protein>
    <recommendedName>
        <fullName evidence="5">BLOC-1-related complex subunit 7</fullName>
    </recommendedName>
</protein>
<dbReference type="OrthoDB" id="159229at2759"/>
<dbReference type="PANTHER" id="PTHR20910">
    <property type="entry name" value="AGAP001623-PA"/>
    <property type="match status" value="1"/>
</dbReference>
<evidence type="ECO:0000256" key="11">
    <source>
        <dbReference type="SAM" id="MobiDB-lite"/>
    </source>
</evidence>
<feature type="domain" description="Superoxide dismutase copper/zinc binding" evidence="12">
    <location>
        <begin position="257"/>
        <end position="380"/>
    </location>
</feature>
<dbReference type="GO" id="GO:0005885">
    <property type="term" value="C:Arp2/3 protein complex"/>
    <property type="evidence" value="ECO:0007669"/>
    <property type="project" value="InterPro"/>
</dbReference>
<reference evidence="14" key="1">
    <citation type="submission" date="2020-11" db="EMBL/GenBank/DDBJ databases">
        <authorList>
            <person name="Tran Van P."/>
        </authorList>
    </citation>
    <scope>NUCLEOTIDE SEQUENCE</scope>
</reference>
<dbReference type="GO" id="GO:0005765">
    <property type="term" value="C:lysosomal membrane"/>
    <property type="evidence" value="ECO:0007669"/>
    <property type="project" value="UniProtKB-SubCell"/>
</dbReference>
<keyword evidence="9" id="KW-0206">Cytoskeleton</keyword>
<evidence type="ECO:0000256" key="6">
    <source>
        <dbReference type="ARBA" id="ARBA00022490"/>
    </source>
</evidence>
<keyword evidence="8" id="KW-0472">Membrane</keyword>
<dbReference type="EMBL" id="CAJPEV010001445">
    <property type="protein sequence ID" value="CAG0892689.1"/>
    <property type="molecule type" value="Genomic_DNA"/>
</dbReference>
<dbReference type="InterPro" id="IPR036423">
    <property type="entry name" value="SOD-like_Cu/Zn_dom_sf"/>
</dbReference>
<evidence type="ECO:0000256" key="9">
    <source>
        <dbReference type="ARBA" id="ARBA00023212"/>
    </source>
</evidence>
<dbReference type="SUPFAM" id="SSF51905">
    <property type="entry name" value="FAD/NAD(P)-binding domain"/>
    <property type="match status" value="1"/>
</dbReference>
<dbReference type="GO" id="GO:0006801">
    <property type="term" value="P:superoxide metabolic process"/>
    <property type="evidence" value="ECO:0007669"/>
    <property type="project" value="InterPro"/>
</dbReference>
<evidence type="ECO:0000259" key="13">
    <source>
        <dbReference type="Pfam" id="PF01593"/>
    </source>
</evidence>
<feature type="compositionally biased region" description="Acidic residues" evidence="11">
    <location>
        <begin position="1585"/>
        <end position="1604"/>
    </location>
</feature>
<feature type="non-terminal residue" evidence="14">
    <location>
        <position position="2249"/>
    </location>
</feature>
<keyword evidence="6" id="KW-0963">Cytoplasm</keyword>